<evidence type="ECO:0000256" key="1">
    <source>
        <dbReference type="ARBA" id="ARBA00001798"/>
    </source>
</evidence>
<evidence type="ECO:0000256" key="12">
    <source>
        <dbReference type="SAM" id="MobiDB-lite"/>
    </source>
</evidence>
<dbReference type="Gene3D" id="3.30.40.10">
    <property type="entry name" value="Zinc/RING finger domain, C3HC4 (zinc finger)"/>
    <property type="match status" value="1"/>
</dbReference>
<protein>
    <recommendedName>
        <fullName evidence="3">RBR-type E3 ubiquitin transferase</fullName>
        <ecNumber evidence="3">2.3.2.31</ecNumber>
    </recommendedName>
</protein>
<dbReference type="GO" id="GO:0061630">
    <property type="term" value="F:ubiquitin protein ligase activity"/>
    <property type="evidence" value="ECO:0007669"/>
    <property type="project" value="UniProtKB-EC"/>
</dbReference>
<evidence type="ECO:0000256" key="5">
    <source>
        <dbReference type="ARBA" id="ARBA00022723"/>
    </source>
</evidence>
<feature type="domain" description="RING-type" evidence="14">
    <location>
        <begin position="662"/>
        <end position="874"/>
    </location>
</feature>
<sequence>MSVRCLQAEGRIQDPNDSLRKKLLQQRENRRQEEERQREEVRRRQLEEERERRRQDEERRRQEEERRRQEEERRRQEEERRRQEEERRRQEEEERQRQEEERRQEQERLERERAEQEAQRLAAIERRRREREEREARERRKMEEIRRREEQKRQAEAKLTHQIIVHGSNLVTFGAGLEVKRVIPGFDLCTITIKELPTDATRVEITNIFREQGMDDTMFQLVFCRVEGNSQVAKFLLRAEEASVMAIGLEDLEFRDSLIKFEIGDNASWGSMTASSQTTDQSRTLTAIWNIPSAAMVATYSTVNEAKLKAKELSGRIIDGRRINAAMNTRPNGPAARHWVEASIKLTNLDPATQLYEISTIAGTHRVRAIKSNTYDLEWFLSWLKQTLEREGCIRGSYQTTEIGGNRMKAVAKFNARDALQQAAAILERGARVGLTRQGPTVRVIVPTEHNYTINIPKLQYQAQKAQWDAMTEGRRGQKAFVRINERKNGQVVIYVQGSDQQELGPLKVRVEGLVAGERLDAEHWHSSFFQSERALRQKVSAGGNKAFLSVDGRFHALRVFGGSNDVATAKLRIREEVQRLALMEYEIPIARQSVRFFVATGLQILKDALGEDNVTLDVASRACTLKLKGGDDAIQHARKLVEEAIAAASDGILPSAEDNEDGAVCPICYDTASHPELLSCGHSYCEPCLRHYLTSAATSNNFPLVCMGDEASCNKPISIPIVQRYLTTQRFNNLIDVVFSSYIQSNHQKFKYCTTPDCTQIYQCDTGKQFHKCPSCFSEICSSCNEEAHEGMTCEERRIQSNPAEQERLTEEWAQSNNIKRCPSCNVLTEKTEGCNHMTCPCGAHFCWICRGVFAQGTIYEHMNTAHGGFYGEAAANQNPVPPVQHQQERIRIWQDHLDAEREIEAARRRAEALRQREVERATAEAARRRRIAEQEEEYRRIMEAQRRDQQDRHWEEYAREQQRRRQREAQLAAEVARREAEKKKEGSFCAIM</sequence>
<evidence type="ECO:0000256" key="10">
    <source>
        <dbReference type="ARBA" id="ARBA00044508"/>
    </source>
</evidence>
<dbReference type="InterPro" id="IPR002867">
    <property type="entry name" value="IBR_dom"/>
</dbReference>
<dbReference type="EMBL" id="SDEE01000244">
    <property type="protein sequence ID" value="RXW18744.1"/>
    <property type="molecule type" value="Genomic_DNA"/>
</dbReference>
<evidence type="ECO:0000256" key="4">
    <source>
        <dbReference type="ARBA" id="ARBA00022679"/>
    </source>
</evidence>
<evidence type="ECO:0000256" key="2">
    <source>
        <dbReference type="ARBA" id="ARBA00004906"/>
    </source>
</evidence>
<dbReference type="InterPro" id="IPR017907">
    <property type="entry name" value="Znf_RING_CS"/>
</dbReference>
<comment type="pathway">
    <text evidence="2">Protein modification; protein ubiquitination.</text>
</comment>
<keyword evidence="8" id="KW-0833">Ubl conjugation pathway</keyword>
<evidence type="ECO:0000256" key="11">
    <source>
        <dbReference type="PROSITE-ProRule" id="PRU00175"/>
    </source>
</evidence>
<name>A0A4Q2DIU6_9AGAR</name>
<dbReference type="CDD" id="cd20354">
    <property type="entry name" value="Rcat_RBR_RNF14"/>
    <property type="match status" value="1"/>
</dbReference>
<dbReference type="SUPFAM" id="SSF57850">
    <property type="entry name" value="RING/U-box"/>
    <property type="match status" value="3"/>
</dbReference>
<dbReference type="Pfam" id="PF01485">
    <property type="entry name" value="IBR"/>
    <property type="match status" value="1"/>
</dbReference>
<comment type="similarity">
    <text evidence="10">Belongs to the RBR family. RNF14 subfamily.</text>
</comment>
<evidence type="ECO:0000256" key="7">
    <source>
        <dbReference type="ARBA" id="ARBA00022771"/>
    </source>
</evidence>
<evidence type="ECO:0000256" key="9">
    <source>
        <dbReference type="ARBA" id="ARBA00022833"/>
    </source>
</evidence>
<dbReference type="InterPro" id="IPR027370">
    <property type="entry name" value="Znf-RING_euk"/>
</dbReference>
<keyword evidence="4" id="KW-0808">Transferase</keyword>
<feature type="compositionally biased region" description="Basic and acidic residues" evidence="12">
    <location>
        <begin position="11"/>
        <end position="79"/>
    </location>
</feature>
<dbReference type="InterPro" id="IPR044066">
    <property type="entry name" value="TRIAD_supradom"/>
</dbReference>
<feature type="region of interest" description="Disordered" evidence="12">
    <location>
        <begin position="1"/>
        <end position="79"/>
    </location>
</feature>
<dbReference type="Proteomes" id="UP000290288">
    <property type="component" value="Unassembled WGS sequence"/>
</dbReference>
<dbReference type="CDD" id="cd20335">
    <property type="entry name" value="BRcat_RBR"/>
    <property type="match status" value="1"/>
</dbReference>
<evidence type="ECO:0000259" key="13">
    <source>
        <dbReference type="PROSITE" id="PS50089"/>
    </source>
</evidence>
<reference evidence="15 16" key="1">
    <citation type="submission" date="2019-01" db="EMBL/GenBank/DDBJ databases">
        <title>Draft genome sequence of Psathyrella aberdarensis IHI B618.</title>
        <authorList>
            <person name="Buettner E."/>
            <person name="Kellner H."/>
        </authorList>
    </citation>
    <scope>NUCLEOTIDE SEQUENCE [LARGE SCALE GENOMIC DNA]</scope>
    <source>
        <strain evidence="15 16">IHI B618</strain>
    </source>
</reference>
<feature type="region of interest" description="Disordered" evidence="12">
    <location>
        <begin position="93"/>
        <end position="115"/>
    </location>
</feature>
<dbReference type="AlphaFoldDB" id="A0A4Q2DIU6"/>
<accession>A0A4Q2DIU6</accession>
<dbReference type="SMART" id="SM00647">
    <property type="entry name" value="IBR"/>
    <property type="match status" value="2"/>
</dbReference>
<dbReference type="InterPro" id="IPR013083">
    <property type="entry name" value="Znf_RING/FYVE/PHD"/>
</dbReference>
<gene>
    <name evidence="15" type="ORF">EST38_g7105</name>
</gene>
<proteinExistence type="inferred from homology"/>
<dbReference type="Pfam" id="PF13445">
    <property type="entry name" value="zf-RING_UBOX"/>
    <property type="match status" value="1"/>
</dbReference>
<dbReference type="GO" id="GO:0016567">
    <property type="term" value="P:protein ubiquitination"/>
    <property type="evidence" value="ECO:0007669"/>
    <property type="project" value="InterPro"/>
</dbReference>
<comment type="catalytic activity">
    <reaction evidence="1">
        <text>[E2 ubiquitin-conjugating enzyme]-S-ubiquitinyl-L-cysteine + [acceptor protein]-L-lysine = [E2 ubiquitin-conjugating enzyme]-L-cysteine + [acceptor protein]-N(6)-ubiquitinyl-L-lysine.</text>
        <dbReference type="EC" id="2.3.2.31"/>
    </reaction>
</comment>
<dbReference type="InterPro" id="IPR001841">
    <property type="entry name" value="Znf_RING"/>
</dbReference>
<evidence type="ECO:0000256" key="3">
    <source>
        <dbReference type="ARBA" id="ARBA00012251"/>
    </source>
</evidence>
<dbReference type="Gene3D" id="1.20.120.1750">
    <property type="match status" value="1"/>
</dbReference>
<dbReference type="OrthoDB" id="1431934at2759"/>
<dbReference type="GO" id="GO:0008270">
    <property type="term" value="F:zinc ion binding"/>
    <property type="evidence" value="ECO:0007669"/>
    <property type="project" value="UniProtKB-KW"/>
</dbReference>
<dbReference type="Pfam" id="PF26200">
    <property type="entry name" value="Rcat_RNF216"/>
    <property type="match status" value="1"/>
</dbReference>
<keyword evidence="5" id="KW-0479">Metal-binding</keyword>
<dbReference type="PROSITE" id="PS00518">
    <property type="entry name" value="ZF_RING_1"/>
    <property type="match status" value="1"/>
</dbReference>
<dbReference type="STRING" id="2316362.A0A4Q2DIU6"/>
<evidence type="ECO:0000313" key="15">
    <source>
        <dbReference type="EMBL" id="RXW18744.1"/>
    </source>
</evidence>
<comment type="caution">
    <text evidence="15">The sequence shown here is derived from an EMBL/GenBank/DDBJ whole genome shotgun (WGS) entry which is preliminary data.</text>
</comment>
<evidence type="ECO:0000256" key="8">
    <source>
        <dbReference type="ARBA" id="ARBA00022786"/>
    </source>
</evidence>
<evidence type="ECO:0000256" key="6">
    <source>
        <dbReference type="ARBA" id="ARBA00022737"/>
    </source>
</evidence>
<dbReference type="PANTHER" id="PTHR11685">
    <property type="entry name" value="RBR FAMILY RING FINGER AND IBR DOMAIN-CONTAINING"/>
    <property type="match status" value="1"/>
</dbReference>
<feature type="region of interest" description="Disordered" evidence="12">
    <location>
        <begin position="946"/>
        <end position="968"/>
    </location>
</feature>
<feature type="domain" description="RING-type" evidence="13">
    <location>
        <begin position="666"/>
        <end position="711"/>
    </location>
</feature>
<dbReference type="EC" id="2.3.2.31" evidence="3"/>
<evidence type="ECO:0000313" key="16">
    <source>
        <dbReference type="Proteomes" id="UP000290288"/>
    </source>
</evidence>
<dbReference type="InterPro" id="IPR047548">
    <property type="entry name" value="Rcat_RBR_RNF14"/>
</dbReference>
<feature type="compositionally biased region" description="Basic and acidic residues" evidence="12">
    <location>
        <begin position="946"/>
        <end position="965"/>
    </location>
</feature>
<keyword evidence="16" id="KW-1185">Reference proteome</keyword>
<dbReference type="PROSITE" id="PS50089">
    <property type="entry name" value="ZF_RING_2"/>
    <property type="match status" value="1"/>
</dbReference>
<keyword evidence="6" id="KW-0677">Repeat</keyword>
<evidence type="ECO:0000259" key="14">
    <source>
        <dbReference type="PROSITE" id="PS51873"/>
    </source>
</evidence>
<organism evidence="15 16">
    <name type="scientific">Candolleomyces aberdarensis</name>
    <dbReference type="NCBI Taxonomy" id="2316362"/>
    <lineage>
        <taxon>Eukaryota</taxon>
        <taxon>Fungi</taxon>
        <taxon>Dikarya</taxon>
        <taxon>Basidiomycota</taxon>
        <taxon>Agaricomycotina</taxon>
        <taxon>Agaricomycetes</taxon>
        <taxon>Agaricomycetidae</taxon>
        <taxon>Agaricales</taxon>
        <taxon>Agaricineae</taxon>
        <taxon>Psathyrellaceae</taxon>
        <taxon>Candolleomyces</taxon>
    </lineage>
</organism>
<keyword evidence="9" id="KW-0862">Zinc</keyword>
<keyword evidence="7 11" id="KW-0863">Zinc-finger</keyword>
<dbReference type="PROSITE" id="PS51873">
    <property type="entry name" value="TRIAD"/>
    <property type="match status" value="1"/>
</dbReference>
<dbReference type="InterPro" id="IPR031127">
    <property type="entry name" value="E3_UB_ligase_RBR"/>
</dbReference>